<sequence length="244" mass="27642">MLSPCVIAVAVLGVIVALHLLFELHYFTRSLLTVVVCLFCKKKRHVLDTLSVRGICLTSDIDVLLYHMNNARYLREVDFARIDFYQRTGLLGHISAKGGGVVQGAATIRYRRFIRPFTIFRIDTRVIYWDSTSLFMEHRFVTPKDNFVRAIAVCRQRLIDCNAEEIMTDLLSRPEPKMANQLAGVSNPSAVIEMEPEDKDNKMHTVVLDPVKPNMPPGKPDLPLEVAKWLESIEISSANLRNGC</sequence>
<evidence type="ECO:0000256" key="1">
    <source>
        <dbReference type="ARBA" id="ARBA00038228"/>
    </source>
</evidence>
<evidence type="ECO:0000256" key="2">
    <source>
        <dbReference type="ARBA" id="ARBA00041112"/>
    </source>
</evidence>
<dbReference type="InterPro" id="IPR051490">
    <property type="entry name" value="THEM6_lcsJ_thioesterase"/>
</dbReference>
<reference evidence="4" key="1">
    <citation type="submission" date="2022-12" db="EMBL/GenBank/DDBJ databases">
        <title>Chromosome-level genome assembly of the bean flower thrips Megalurothrips usitatus.</title>
        <authorList>
            <person name="Ma L."/>
            <person name="Liu Q."/>
            <person name="Li H."/>
            <person name="Cai W."/>
        </authorList>
    </citation>
    <scope>NUCLEOTIDE SEQUENCE</scope>
    <source>
        <strain evidence="4">Cailab_2022a</strain>
    </source>
</reference>
<accession>A0AAV7XV05</accession>
<evidence type="ECO:0000313" key="5">
    <source>
        <dbReference type="Proteomes" id="UP001075354"/>
    </source>
</evidence>
<dbReference type="PANTHER" id="PTHR12475">
    <property type="match status" value="1"/>
</dbReference>
<dbReference type="CDD" id="cd00586">
    <property type="entry name" value="4HBT"/>
    <property type="match status" value="1"/>
</dbReference>
<protein>
    <recommendedName>
        <fullName evidence="2">Protein THEM6</fullName>
    </recommendedName>
</protein>
<keyword evidence="3" id="KW-0812">Transmembrane</keyword>
<name>A0AAV7XV05_9NEOP</name>
<dbReference type="InterPro" id="IPR029069">
    <property type="entry name" value="HotDog_dom_sf"/>
</dbReference>
<comment type="caution">
    <text evidence="4">The sequence shown here is derived from an EMBL/GenBank/DDBJ whole genome shotgun (WGS) entry which is preliminary data.</text>
</comment>
<evidence type="ECO:0000256" key="3">
    <source>
        <dbReference type="SAM" id="Phobius"/>
    </source>
</evidence>
<organism evidence="4 5">
    <name type="scientific">Megalurothrips usitatus</name>
    <name type="common">bean blossom thrips</name>
    <dbReference type="NCBI Taxonomy" id="439358"/>
    <lineage>
        <taxon>Eukaryota</taxon>
        <taxon>Metazoa</taxon>
        <taxon>Ecdysozoa</taxon>
        <taxon>Arthropoda</taxon>
        <taxon>Hexapoda</taxon>
        <taxon>Insecta</taxon>
        <taxon>Pterygota</taxon>
        <taxon>Neoptera</taxon>
        <taxon>Paraneoptera</taxon>
        <taxon>Thysanoptera</taxon>
        <taxon>Terebrantia</taxon>
        <taxon>Thripoidea</taxon>
        <taxon>Thripidae</taxon>
        <taxon>Megalurothrips</taxon>
    </lineage>
</organism>
<keyword evidence="5" id="KW-1185">Reference proteome</keyword>
<feature type="transmembrane region" description="Helical" evidence="3">
    <location>
        <begin position="6"/>
        <end position="22"/>
    </location>
</feature>
<keyword evidence="3" id="KW-0472">Membrane</keyword>
<gene>
    <name evidence="4" type="ORF">ONE63_006833</name>
</gene>
<dbReference type="Gene3D" id="3.10.129.10">
    <property type="entry name" value="Hotdog Thioesterase"/>
    <property type="match status" value="1"/>
</dbReference>
<evidence type="ECO:0000313" key="4">
    <source>
        <dbReference type="EMBL" id="KAJ1528419.1"/>
    </source>
</evidence>
<dbReference type="PANTHER" id="PTHR12475:SF11">
    <property type="entry name" value="PROTEIN THEM6"/>
    <property type="match status" value="1"/>
</dbReference>
<dbReference type="Pfam" id="PF13279">
    <property type="entry name" value="4HBT_2"/>
    <property type="match status" value="1"/>
</dbReference>
<dbReference type="SUPFAM" id="SSF54637">
    <property type="entry name" value="Thioesterase/thiol ester dehydrase-isomerase"/>
    <property type="match status" value="1"/>
</dbReference>
<dbReference type="Proteomes" id="UP001075354">
    <property type="component" value="Chromosome 4"/>
</dbReference>
<dbReference type="EMBL" id="JAPTSV010000004">
    <property type="protein sequence ID" value="KAJ1528419.1"/>
    <property type="molecule type" value="Genomic_DNA"/>
</dbReference>
<keyword evidence="3" id="KW-1133">Transmembrane helix</keyword>
<proteinExistence type="inferred from homology"/>
<dbReference type="AlphaFoldDB" id="A0AAV7XV05"/>
<comment type="similarity">
    <text evidence="1">Belongs to the THEM6 family.</text>
</comment>